<keyword evidence="3" id="KW-1185">Reference proteome</keyword>
<feature type="transmembrane region" description="Helical" evidence="1">
    <location>
        <begin position="48"/>
        <end position="70"/>
    </location>
</feature>
<accession>A0A1C6UPM1</accession>
<organism evidence="2 3">
    <name type="scientific">Micromonospora eburnea</name>
    <dbReference type="NCBI Taxonomy" id="227316"/>
    <lineage>
        <taxon>Bacteria</taxon>
        <taxon>Bacillati</taxon>
        <taxon>Actinomycetota</taxon>
        <taxon>Actinomycetes</taxon>
        <taxon>Micromonosporales</taxon>
        <taxon>Micromonosporaceae</taxon>
        <taxon>Micromonospora</taxon>
    </lineage>
</organism>
<feature type="transmembrane region" description="Helical" evidence="1">
    <location>
        <begin position="77"/>
        <end position="97"/>
    </location>
</feature>
<gene>
    <name evidence="2" type="ORF">GA0070604_3320</name>
</gene>
<proteinExistence type="predicted"/>
<keyword evidence="1" id="KW-1133">Transmembrane helix</keyword>
<evidence type="ECO:0000256" key="1">
    <source>
        <dbReference type="SAM" id="Phobius"/>
    </source>
</evidence>
<reference evidence="3" key="1">
    <citation type="submission" date="2016-06" db="EMBL/GenBank/DDBJ databases">
        <authorList>
            <person name="Varghese N."/>
            <person name="Submissions Spin"/>
        </authorList>
    </citation>
    <scope>NUCLEOTIDE SEQUENCE [LARGE SCALE GENOMIC DNA]</scope>
    <source>
        <strain evidence="3">DSM 44814</strain>
    </source>
</reference>
<keyword evidence="1" id="KW-0812">Transmembrane</keyword>
<sequence>MVVAFFAGVRVSAIRRARVVAAAFFAVALRAVPFRAVAFFAVARVAGAFFAAALVAGAFFAVVAFFAAVALAVGRRLGVAVVAAVSFFFAARAVVGVGLPPGVLAAVAPVARLVAVATFFAAALFGIGAFRAPVAFRALLGLVTAWAIAPPSLLRRGPGRWWVPSGDVGPTGPRGARVFPPRPGSNTARPPLLDRLRVRHVAVTVAAETTTCGT</sequence>
<feature type="transmembrane region" description="Helical" evidence="1">
    <location>
        <begin position="134"/>
        <end position="154"/>
    </location>
</feature>
<keyword evidence="1" id="KW-0472">Membrane</keyword>
<name>A0A1C6UPM1_9ACTN</name>
<dbReference type="AlphaFoldDB" id="A0A1C6UPM1"/>
<dbReference type="EMBL" id="FMHY01000002">
    <property type="protein sequence ID" value="SCL55995.1"/>
    <property type="molecule type" value="Genomic_DNA"/>
</dbReference>
<evidence type="ECO:0000313" key="2">
    <source>
        <dbReference type="EMBL" id="SCL55995.1"/>
    </source>
</evidence>
<dbReference type="STRING" id="227316.GA0070604_3320"/>
<protein>
    <submittedName>
        <fullName evidence="2">Uncharacterized protein</fullName>
    </submittedName>
</protein>
<dbReference type="Proteomes" id="UP000199696">
    <property type="component" value="Unassembled WGS sequence"/>
</dbReference>
<evidence type="ECO:0000313" key="3">
    <source>
        <dbReference type="Proteomes" id="UP000199696"/>
    </source>
</evidence>
<feature type="transmembrane region" description="Helical" evidence="1">
    <location>
        <begin position="103"/>
        <end position="127"/>
    </location>
</feature>